<gene>
    <name evidence="2" type="ORF">CLIB1423_13S02058</name>
</gene>
<proteinExistence type="predicted"/>
<sequence length="290" mass="33445">MTTVPILKRSAKELYPSIIQSLSDQKTTRYFDNSWTFAQLDEWRNADLPGILKARYDEEGETWLTKDELILLMDWKLAKGKFRPTLPKLIRQNEAAQVESITRSAFKTLLNYLQNKSFPFTDSDKKLYISTVKDATKKASELRGVGPATASLILSLAEPISSLAPPFLSDESFIYFVLEPTRPDTKIKYNLKEYTDEYLPAIFDILDGNNNNKEQSLVELEKGAWSLKFYDMGKIDITADIELPFKVEKDVLFKYIKVEPKSGKVVKEEEDKKRKHVKVESDQVKKRKKN</sequence>
<reference evidence="2" key="1">
    <citation type="submission" date="2022-03" db="EMBL/GenBank/DDBJ databases">
        <authorList>
            <person name="Legras J.-L."/>
            <person name="Devillers H."/>
            <person name="Grondin C."/>
        </authorList>
    </citation>
    <scope>NUCLEOTIDE SEQUENCE</scope>
    <source>
        <strain evidence="2">CLIB 1423</strain>
    </source>
</reference>
<evidence type="ECO:0000313" key="3">
    <source>
        <dbReference type="Proteomes" id="UP000837801"/>
    </source>
</evidence>
<organism evidence="2 3">
    <name type="scientific">[Candida] railenensis</name>
    <dbReference type="NCBI Taxonomy" id="45579"/>
    <lineage>
        <taxon>Eukaryota</taxon>
        <taxon>Fungi</taxon>
        <taxon>Dikarya</taxon>
        <taxon>Ascomycota</taxon>
        <taxon>Saccharomycotina</taxon>
        <taxon>Pichiomycetes</taxon>
        <taxon>Debaryomycetaceae</taxon>
        <taxon>Kurtzmaniella</taxon>
    </lineage>
</organism>
<dbReference type="PANTHER" id="PTHR21521:SF0">
    <property type="entry name" value="AMUN, ISOFORM A"/>
    <property type="match status" value="1"/>
</dbReference>
<keyword evidence="3" id="KW-1185">Reference proteome</keyword>
<dbReference type="OrthoDB" id="8249012at2759"/>
<evidence type="ECO:0000313" key="2">
    <source>
        <dbReference type="EMBL" id="CAH2353927.1"/>
    </source>
</evidence>
<feature type="compositionally biased region" description="Basic and acidic residues" evidence="1">
    <location>
        <begin position="267"/>
        <end position="284"/>
    </location>
</feature>
<feature type="region of interest" description="Disordered" evidence="1">
    <location>
        <begin position="267"/>
        <end position="290"/>
    </location>
</feature>
<evidence type="ECO:0000256" key="1">
    <source>
        <dbReference type="SAM" id="MobiDB-lite"/>
    </source>
</evidence>
<name>A0A9P0QS27_9ASCO</name>
<dbReference type="PANTHER" id="PTHR21521">
    <property type="entry name" value="AMUN, ISOFORM A"/>
    <property type="match status" value="1"/>
</dbReference>
<dbReference type="Proteomes" id="UP000837801">
    <property type="component" value="Unassembled WGS sequence"/>
</dbReference>
<accession>A0A9P0QS27</accession>
<dbReference type="AlphaFoldDB" id="A0A9P0QS27"/>
<comment type="caution">
    <text evidence="2">The sequence shown here is derived from an EMBL/GenBank/DDBJ whole genome shotgun (WGS) entry which is preliminary data.</text>
</comment>
<dbReference type="EMBL" id="CAKXYY010000013">
    <property type="protein sequence ID" value="CAH2353927.1"/>
    <property type="molecule type" value="Genomic_DNA"/>
</dbReference>
<protein>
    <submittedName>
        <fullName evidence="2">Uncharacterized protein</fullName>
    </submittedName>
</protein>